<gene>
    <name evidence="1" type="ORF">N473_04680</name>
</gene>
<dbReference type="AlphaFoldDB" id="A0A167I034"/>
<name>A0A167I034_9GAMM</name>
<protein>
    <submittedName>
        <fullName evidence="1">Uncharacterized protein</fullName>
    </submittedName>
</protein>
<evidence type="ECO:0000313" key="2">
    <source>
        <dbReference type="Proteomes" id="UP000076486"/>
    </source>
</evidence>
<dbReference type="Proteomes" id="UP000076486">
    <property type="component" value="Unassembled WGS sequence"/>
</dbReference>
<evidence type="ECO:0000313" key="1">
    <source>
        <dbReference type="EMBL" id="KZN58733.1"/>
    </source>
</evidence>
<proteinExistence type="predicted"/>
<reference evidence="1 2" key="1">
    <citation type="submission" date="2013-07" db="EMBL/GenBank/DDBJ databases">
        <title>Comparative Genomic and Metabolomic Analysis of Twelve Strains of Pseudoalteromonas luteoviolacea.</title>
        <authorList>
            <person name="Vynne N.G."/>
            <person name="Mansson M."/>
            <person name="Gram L."/>
        </authorList>
    </citation>
    <scope>NUCLEOTIDE SEQUENCE [LARGE SCALE GENOMIC DNA]</scope>
    <source>
        <strain evidence="1 2">CPMOR-1</strain>
    </source>
</reference>
<dbReference type="EMBL" id="AUYC01000073">
    <property type="protein sequence ID" value="KZN58733.1"/>
    <property type="molecule type" value="Genomic_DNA"/>
</dbReference>
<organism evidence="1 2">
    <name type="scientific">Pseudoalteromonas luteoviolacea CPMOR-1</name>
    <dbReference type="NCBI Taxonomy" id="1365248"/>
    <lineage>
        <taxon>Bacteria</taxon>
        <taxon>Pseudomonadati</taxon>
        <taxon>Pseudomonadota</taxon>
        <taxon>Gammaproteobacteria</taxon>
        <taxon>Alteromonadales</taxon>
        <taxon>Pseudoalteromonadaceae</taxon>
        <taxon>Pseudoalteromonas</taxon>
    </lineage>
</organism>
<accession>A0A167I034</accession>
<dbReference type="RefSeq" id="WP_063369971.1">
    <property type="nucleotide sequence ID" value="NZ_AUYC01000073.1"/>
</dbReference>
<sequence length="108" mass="11862">MAGIEGAITELKLVTKTDDKGGALPTAGEFKFHTKAPASIWTVKVTPEQIENGTYKRLEELQSDPNGWGLRPVLLNLEYYEGANVARQMAWNGFRLNSIASTNPVKKA</sequence>
<dbReference type="PATRIC" id="fig|1365248.3.peg.4880"/>
<comment type="caution">
    <text evidence="1">The sequence shown here is derived from an EMBL/GenBank/DDBJ whole genome shotgun (WGS) entry which is preliminary data.</text>
</comment>